<dbReference type="EMBL" id="JACHOP010000001">
    <property type="protein sequence ID" value="MBB5755398.1"/>
    <property type="molecule type" value="Genomic_DNA"/>
</dbReference>
<accession>A0A840ZDY2</accession>
<feature type="region of interest" description="Disordered" evidence="1">
    <location>
        <begin position="68"/>
        <end position="101"/>
    </location>
</feature>
<sequence>MPARAAALVLLLLALGPEARAAAFDDLKADLATCLRFELEGARAQRAGAGDAVRRCAVEIERLDRADPRRLRGDQGLSPSTRSVLRSVLGSGGPRRSGPAR</sequence>
<proteinExistence type="predicted"/>
<dbReference type="AlphaFoldDB" id="A0A840ZDY2"/>
<organism evidence="3 4">
    <name type="scientific">Methylorubrum rhodinum</name>
    <dbReference type="NCBI Taxonomy" id="29428"/>
    <lineage>
        <taxon>Bacteria</taxon>
        <taxon>Pseudomonadati</taxon>
        <taxon>Pseudomonadota</taxon>
        <taxon>Alphaproteobacteria</taxon>
        <taxon>Hyphomicrobiales</taxon>
        <taxon>Methylobacteriaceae</taxon>
        <taxon>Methylorubrum</taxon>
    </lineage>
</organism>
<evidence type="ECO:0000256" key="1">
    <source>
        <dbReference type="SAM" id="MobiDB-lite"/>
    </source>
</evidence>
<name>A0A840ZDY2_9HYPH</name>
<gene>
    <name evidence="3" type="ORF">HNR00_000087</name>
</gene>
<feature type="signal peptide" evidence="2">
    <location>
        <begin position="1"/>
        <end position="21"/>
    </location>
</feature>
<protein>
    <recommendedName>
        <fullName evidence="5">UrcA family protein</fullName>
    </recommendedName>
</protein>
<evidence type="ECO:0008006" key="5">
    <source>
        <dbReference type="Google" id="ProtNLM"/>
    </source>
</evidence>
<evidence type="ECO:0000313" key="4">
    <source>
        <dbReference type="Proteomes" id="UP000583454"/>
    </source>
</evidence>
<keyword evidence="4" id="KW-1185">Reference proteome</keyword>
<reference evidence="3 4" key="1">
    <citation type="submission" date="2020-08" db="EMBL/GenBank/DDBJ databases">
        <title>Genomic Encyclopedia of Type Strains, Phase IV (KMG-IV): sequencing the most valuable type-strain genomes for metagenomic binning, comparative biology and taxonomic classification.</title>
        <authorList>
            <person name="Goeker M."/>
        </authorList>
    </citation>
    <scope>NUCLEOTIDE SEQUENCE [LARGE SCALE GENOMIC DNA]</scope>
    <source>
        <strain evidence="3 4">DSM 2163</strain>
    </source>
</reference>
<keyword evidence="2" id="KW-0732">Signal</keyword>
<dbReference type="Proteomes" id="UP000583454">
    <property type="component" value="Unassembled WGS sequence"/>
</dbReference>
<dbReference type="RefSeq" id="WP_183563123.1">
    <property type="nucleotide sequence ID" value="NZ_JACHOP010000001.1"/>
</dbReference>
<evidence type="ECO:0000256" key="2">
    <source>
        <dbReference type="SAM" id="SignalP"/>
    </source>
</evidence>
<comment type="caution">
    <text evidence="3">The sequence shown here is derived from an EMBL/GenBank/DDBJ whole genome shotgun (WGS) entry which is preliminary data.</text>
</comment>
<feature type="chain" id="PRO_5032985641" description="UrcA family protein" evidence="2">
    <location>
        <begin position="22"/>
        <end position="101"/>
    </location>
</feature>
<evidence type="ECO:0000313" key="3">
    <source>
        <dbReference type="EMBL" id="MBB5755398.1"/>
    </source>
</evidence>